<name>A0A645I5R1_9ZZZZ</name>
<proteinExistence type="predicted"/>
<dbReference type="EMBL" id="VSSQ01106531">
    <property type="protein sequence ID" value="MPN46122.1"/>
    <property type="molecule type" value="Genomic_DNA"/>
</dbReference>
<accession>A0A645I5R1</accession>
<evidence type="ECO:0000256" key="1">
    <source>
        <dbReference type="SAM" id="MobiDB-lite"/>
    </source>
</evidence>
<evidence type="ECO:0000313" key="2">
    <source>
        <dbReference type="EMBL" id="MPN46122.1"/>
    </source>
</evidence>
<reference evidence="2" key="1">
    <citation type="submission" date="2019-08" db="EMBL/GenBank/DDBJ databases">
        <authorList>
            <person name="Kucharzyk K."/>
            <person name="Murdoch R.W."/>
            <person name="Higgins S."/>
            <person name="Loffler F."/>
        </authorList>
    </citation>
    <scope>NUCLEOTIDE SEQUENCE</scope>
</reference>
<protein>
    <submittedName>
        <fullName evidence="2">Uncharacterized protein</fullName>
    </submittedName>
</protein>
<comment type="caution">
    <text evidence="2">The sequence shown here is derived from an EMBL/GenBank/DDBJ whole genome shotgun (WGS) entry which is preliminary data.</text>
</comment>
<feature type="region of interest" description="Disordered" evidence="1">
    <location>
        <begin position="1"/>
        <end position="26"/>
    </location>
</feature>
<dbReference type="AlphaFoldDB" id="A0A645I5R1"/>
<sequence>MQEGTQPGDILPGEIARSKTPQGYAAQWSAARQNLPPESGLPASPVIVPKSQTDHLVKIGPSVSTALPDEGKGVDSGSAVEWLRQYYGV</sequence>
<gene>
    <name evidence="2" type="ORF">SDC9_193705</name>
</gene>
<organism evidence="2">
    <name type="scientific">bioreactor metagenome</name>
    <dbReference type="NCBI Taxonomy" id="1076179"/>
    <lineage>
        <taxon>unclassified sequences</taxon>
        <taxon>metagenomes</taxon>
        <taxon>ecological metagenomes</taxon>
    </lineage>
</organism>